<dbReference type="AlphaFoldDB" id="A0A941EL54"/>
<gene>
    <name evidence="1" type="ORF">KDL01_04740</name>
</gene>
<comment type="caution">
    <text evidence="1">The sequence shown here is derived from an EMBL/GenBank/DDBJ whole genome shotgun (WGS) entry which is preliminary data.</text>
</comment>
<organism evidence="1 2">
    <name type="scientific">Actinospica durhamensis</name>
    <dbReference type="NCBI Taxonomy" id="1508375"/>
    <lineage>
        <taxon>Bacteria</taxon>
        <taxon>Bacillati</taxon>
        <taxon>Actinomycetota</taxon>
        <taxon>Actinomycetes</taxon>
        <taxon>Catenulisporales</taxon>
        <taxon>Actinospicaceae</taxon>
        <taxon>Actinospica</taxon>
    </lineage>
</organism>
<dbReference type="SUPFAM" id="SSF53335">
    <property type="entry name" value="S-adenosyl-L-methionine-dependent methyltransferases"/>
    <property type="match status" value="1"/>
</dbReference>
<keyword evidence="1" id="KW-0489">Methyltransferase</keyword>
<protein>
    <submittedName>
        <fullName evidence="1">Class I SAM-dependent methyltransferase</fullName>
        <ecNumber evidence="1">2.1.1.-</ecNumber>
    </submittedName>
</protein>
<evidence type="ECO:0000313" key="2">
    <source>
        <dbReference type="Proteomes" id="UP000675781"/>
    </source>
</evidence>
<evidence type="ECO:0000313" key="1">
    <source>
        <dbReference type="EMBL" id="MBR7832552.1"/>
    </source>
</evidence>
<dbReference type="Gene3D" id="3.40.50.150">
    <property type="entry name" value="Vaccinia Virus protein VP39"/>
    <property type="match status" value="1"/>
</dbReference>
<sequence>MNPSPEFLTRVAPLSVPGSGTERVAPMLYHLVHFARPARVLEIGMGYTTPFLAQALRELGEAVESESEALAAKSARYEQDERALDVAWLEQPPALASPEFYLEPYKPEMVAVDDLSSGKSSARYVDSALQDLGLADLVSTVDCKLADLPESTDPAFTTPFDLVWLDAWDCLTFFEECWHLVSPDGGLLVMHYLLTYPEGAAILEYLKSCQRTQPGSFELVSILEPHKLAQNSITVLRRTDGYADANHAPGGAVRFSPELHEAARNHAHSRTHRH</sequence>
<proteinExistence type="predicted"/>
<dbReference type="GO" id="GO:0032259">
    <property type="term" value="P:methylation"/>
    <property type="evidence" value="ECO:0007669"/>
    <property type="project" value="UniProtKB-KW"/>
</dbReference>
<reference evidence="1" key="1">
    <citation type="submission" date="2021-04" db="EMBL/GenBank/DDBJ databases">
        <title>Genome based classification of Actinospica acidithermotolerans sp. nov., an actinobacterium isolated from an Indonesian hot spring.</title>
        <authorList>
            <person name="Kusuma A.B."/>
            <person name="Putra K.E."/>
            <person name="Nafisah S."/>
            <person name="Loh J."/>
            <person name="Nouioui I."/>
            <person name="Goodfellow M."/>
        </authorList>
    </citation>
    <scope>NUCLEOTIDE SEQUENCE</scope>
    <source>
        <strain evidence="1">CSCA 57</strain>
    </source>
</reference>
<dbReference type="Proteomes" id="UP000675781">
    <property type="component" value="Unassembled WGS sequence"/>
</dbReference>
<accession>A0A941EL54</accession>
<dbReference type="EMBL" id="JAGSOG010000012">
    <property type="protein sequence ID" value="MBR7832552.1"/>
    <property type="molecule type" value="Genomic_DNA"/>
</dbReference>
<dbReference type="RefSeq" id="WP_212527080.1">
    <property type="nucleotide sequence ID" value="NZ_JAGSOG010000012.1"/>
</dbReference>
<dbReference type="GO" id="GO:0008168">
    <property type="term" value="F:methyltransferase activity"/>
    <property type="evidence" value="ECO:0007669"/>
    <property type="project" value="UniProtKB-KW"/>
</dbReference>
<keyword evidence="2" id="KW-1185">Reference proteome</keyword>
<dbReference type="EC" id="2.1.1.-" evidence="1"/>
<name>A0A941EL54_9ACTN</name>
<dbReference type="InterPro" id="IPR029063">
    <property type="entry name" value="SAM-dependent_MTases_sf"/>
</dbReference>
<keyword evidence="1" id="KW-0808">Transferase</keyword>